<feature type="transmembrane region" description="Helical" evidence="1">
    <location>
        <begin position="655"/>
        <end position="672"/>
    </location>
</feature>
<dbReference type="Gene3D" id="2.170.270.10">
    <property type="entry name" value="SET domain"/>
    <property type="match status" value="1"/>
</dbReference>
<feature type="transmembrane region" description="Helical" evidence="1">
    <location>
        <begin position="628"/>
        <end position="649"/>
    </location>
</feature>
<feature type="transmembrane region" description="Helical" evidence="1">
    <location>
        <begin position="745"/>
        <end position="764"/>
    </location>
</feature>
<dbReference type="Pfam" id="PF00501">
    <property type="entry name" value="AMP-binding"/>
    <property type="match status" value="1"/>
</dbReference>
<dbReference type="SUPFAM" id="SSF52343">
    <property type="entry name" value="Ferredoxin reductase-like, C-terminal NADP-linked domain"/>
    <property type="match status" value="1"/>
</dbReference>
<dbReference type="InterPro" id="IPR042099">
    <property type="entry name" value="ANL_N_sf"/>
</dbReference>
<dbReference type="InterPro" id="IPR000873">
    <property type="entry name" value="AMP-dep_synth/lig_dom"/>
</dbReference>
<protein>
    <recommendedName>
        <fullName evidence="2">SET domain-containing protein</fullName>
    </recommendedName>
</protein>
<dbReference type="InterPro" id="IPR045851">
    <property type="entry name" value="AMP-bd_C_sf"/>
</dbReference>
<dbReference type="InterPro" id="IPR010071">
    <property type="entry name" value="AA_adenyl_dom"/>
</dbReference>
<proteinExistence type="predicted"/>
<dbReference type="PANTHER" id="PTHR33927">
    <property type="entry name" value="TRANSMEMBRANE PROTEIN"/>
    <property type="match status" value="1"/>
</dbReference>
<dbReference type="PANTHER" id="PTHR33927:SF5">
    <property type="entry name" value="ENZYME, PUTATIVE (AFU_ORTHOLOGUE AFUA_8G01222)-RELATED"/>
    <property type="match status" value="1"/>
</dbReference>
<dbReference type="OrthoDB" id="408177at2759"/>
<keyword evidence="4" id="KW-1185">Reference proteome</keyword>
<dbReference type="Proteomes" id="UP000298061">
    <property type="component" value="Unassembled WGS sequence"/>
</dbReference>
<feature type="transmembrane region" description="Helical" evidence="1">
    <location>
        <begin position="703"/>
        <end position="725"/>
    </location>
</feature>
<keyword evidence="1" id="KW-1133">Transmembrane helix</keyword>
<dbReference type="FunFam" id="3.40.50.980:FF:000001">
    <property type="entry name" value="Non-ribosomal peptide synthetase"/>
    <property type="match status" value="1"/>
</dbReference>
<dbReference type="CDD" id="cd20071">
    <property type="entry name" value="SET_SMYD"/>
    <property type="match status" value="1"/>
</dbReference>
<dbReference type="NCBIfam" id="TIGR01733">
    <property type="entry name" value="AA-adenyl-dom"/>
    <property type="match status" value="1"/>
</dbReference>
<comment type="caution">
    <text evidence="3">The sequence shown here is derived from an EMBL/GenBank/DDBJ whole genome shotgun (WGS) entry which is preliminary data.</text>
</comment>
<dbReference type="PROSITE" id="PS50280">
    <property type="entry name" value="SET"/>
    <property type="match status" value="1"/>
</dbReference>
<name>A0A4Y9ZZD9_9AGAM</name>
<keyword evidence="1" id="KW-0812">Transmembrane</keyword>
<dbReference type="Gene3D" id="1.10.220.160">
    <property type="match status" value="1"/>
</dbReference>
<feature type="domain" description="SET" evidence="2">
    <location>
        <begin position="1089"/>
        <end position="1194"/>
    </location>
</feature>
<dbReference type="InterPro" id="IPR039261">
    <property type="entry name" value="FNR_nucleotide-bd"/>
</dbReference>
<dbReference type="InterPro" id="IPR046341">
    <property type="entry name" value="SET_dom_sf"/>
</dbReference>
<evidence type="ECO:0000259" key="2">
    <source>
        <dbReference type="PROSITE" id="PS50280"/>
    </source>
</evidence>
<organism evidence="3 4">
    <name type="scientific">Hericium alpestre</name>
    <dbReference type="NCBI Taxonomy" id="135208"/>
    <lineage>
        <taxon>Eukaryota</taxon>
        <taxon>Fungi</taxon>
        <taxon>Dikarya</taxon>
        <taxon>Basidiomycota</taxon>
        <taxon>Agaricomycotina</taxon>
        <taxon>Agaricomycetes</taxon>
        <taxon>Russulales</taxon>
        <taxon>Hericiaceae</taxon>
        <taxon>Hericium</taxon>
    </lineage>
</organism>
<dbReference type="PROSITE" id="PS00455">
    <property type="entry name" value="AMP_BINDING"/>
    <property type="match status" value="1"/>
</dbReference>
<dbReference type="InterPro" id="IPR001214">
    <property type="entry name" value="SET_dom"/>
</dbReference>
<dbReference type="Pfam" id="PF00856">
    <property type="entry name" value="SET"/>
    <property type="match status" value="1"/>
</dbReference>
<reference evidence="3 4" key="1">
    <citation type="submission" date="2019-02" db="EMBL/GenBank/DDBJ databases">
        <title>Genome sequencing of the rare red list fungi Hericium alpestre (H. flagellum).</title>
        <authorList>
            <person name="Buettner E."/>
            <person name="Kellner H."/>
        </authorList>
    </citation>
    <scope>NUCLEOTIDE SEQUENCE [LARGE SCALE GENOMIC DNA]</scope>
    <source>
        <strain evidence="3 4">DSM 108284</strain>
    </source>
</reference>
<dbReference type="Gene3D" id="3.30.300.30">
    <property type="match status" value="1"/>
</dbReference>
<accession>A0A4Y9ZZD9</accession>
<feature type="transmembrane region" description="Helical" evidence="1">
    <location>
        <begin position="776"/>
        <end position="795"/>
    </location>
</feature>
<gene>
    <name evidence="3" type="ORF">EWM64_g3797</name>
</gene>
<dbReference type="InterPro" id="IPR020845">
    <property type="entry name" value="AMP-binding_CS"/>
</dbReference>
<dbReference type="EMBL" id="SFCI01000373">
    <property type="protein sequence ID" value="TFY80212.1"/>
    <property type="molecule type" value="Genomic_DNA"/>
</dbReference>
<evidence type="ECO:0000256" key="1">
    <source>
        <dbReference type="SAM" id="Phobius"/>
    </source>
</evidence>
<dbReference type="Gene3D" id="3.40.50.12780">
    <property type="entry name" value="N-terminal domain of ligase-like"/>
    <property type="match status" value="1"/>
</dbReference>
<keyword evidence="1" id="KW-0472">Membrane</keyword>
<evidence type="ECO:0000313" key="4">
    <source>
        <dbReference type="Proteomes" id="UP000298061"/>
    </source>
</evidence>
<sequence length="1424" mass="157139">MASSIPAINHLPPVDRRLFVEFGFGTRQAPDFQCVHHAIEHQARSHPDSVAVEHLGSSITYRELEQSAKCLASQLRAMGVKPGVRVCLLVQRSIAMVIGIVAVLKAGGAYVPLDGSIATQSTLEHVIKDAGCLLVLALNEFRHRVRGIPCVGLDDYLVQDDKKTCENPEDLSAPSDSAYIIYTSGTTGTPKGVDVMHHNVTNLVCLAPGSVGMRPGKRVSQLMNIAFDMAAWEILGSLSNGSTLCIRGKSSKEWRAVMKTVDIVIATPSMMVPHDPKDYPNIETVVTAGEALPPSLPAAWKDDGGRSRWTTGCGPTEVTIVNTIQPSVEGRDISIGRPTPNNNVYILDKNLVPVPIGEPGIMFAGGRCVSRGYINRPEITDERYKLDPFANDGSYMFNTGDLGRWRPDGTLEHLGRVDDLVKVKGFRVELDGVAAAMETCTDVKLAVALLVDSELWGFVTPANTDVSAVIAAASKVQPYYAVPTRFLALDEFPRTKNDKTDKRALRQMALDKIASEKSIVIDEKETEKENVPPAPLPVLMKEEVTVPSDVLEPLPVYKGFPSAADVYLPQLRTDDTITRRDHSTSVSSSDVQSSLEKGNAWDGYEDDVLPDKTQGKRLRNLNFLIFTLYRRLFGVVFVVNMSIFIATLVKGGANAQHLGLIVVANLFTAILMRQDYVIDAFFTVFCAVPHSWPISIRRICGRVYSIGGIHSGCAVSGLVWLIYFTGKATREMLTNGPTSVATVVITYWILLFLLIIISHAYPVFRKKSHNRFEATHRLLGWSVTALVWGQVISLANDYRGPAQTLGSALVKAPPFWLVLVMSLSLILPWLRLKKVDVTPEVLSDHAVRLYFDYGVTPHPGSFMRISTRPLMEWHGFATVAEPGKKGYSVVVSRAGDWTSKQIADPPKKLWVRGIPTYGVMRVVPLFRRVVVVATGSGIGPVAPAIFAARVPIRLLWTAPNVRQTFGDKIVDQILEKSPDATIYDTRTHGKPDMVKLTYRLVREFNAEAVCIISNQKLTDKVVYGMMSRGQKRAWKAHHKRICGPYPRYTASQAYEHLPANEKVDAALLSHFLGEYFWSEGSVDEAKKNPRIIVFLSLLQSFPPPDVPSTCGSSVPAGVNPSELFPRFGNNNFVIHSHLKPYAHGIFPFASRLFNHSCVANAAPMYVIKPGQLVRMNVIALRDIALDEEITIPYLDPALPLDDRQRALQANYGFTCSCALCKFEEHMDPGDPSTIEEGLMGSSEISRWLQEYTDCILTRRPTYSDRLRVYEDIPEALRVFFHPSVVPKLSEMFSETSHEGPFEKALNVGHVLLAVYILVYPPNYPQTGEAHCIFQSWLNEADVDSLGTSGLHALEMAKTAWNAFITSSEANGADTTSPDHQLLDNVDWYLDVARHILGTLGPEGDEGGPLEELALLAGLVKDERN</sequence>
<evidence type="ECO:0000313" key="3">
    <source>
        <dbReference type="EMBL" id="TFY80212.1"/>
    </source>
</evidence>
<dbReference type="STRING" id="135208.A0A4Y9ZZD9"/>
<dbReference type="SUPFAM" id="SSF82199">
    <property type="entry name" value="SET domain"/>
    <property type="match status" value="1"/>
</dbReference>
<feature type="transmembrane region" description="Helical" evidence="1">
    <location>
        <begin position="815"/>
        <end position="832"/>
    </location>
</feature>
<dbReference type="SUPFAM" id="SSF56801">
    <property type="entry name" value="Acetyl-CoA synthetase-like"/>
    <property type="match status" value="1"/>
</dbReference>
<dbReference type="InterPro" id="IPR052979">
    <property type="entry name" value="Adenylate-forming_domain"/>
</dbReference>